<proteinExistence type="predicted"/>
<organism evidence="2 3">
    <name type="scientific">Rhodopirellula maiorica SM1</name>
    <dbReference type="NCBI Taxonomy" id="1265738"/>
    <lineage>
        <taxon>Bacteria</taxon>
        <taxon>Pseudomonadati</taxon>
        <taxon>Planctomycetota</taxon>
        <taxon>Planctomycetia</taxon>
        <taxon>Pirellulales</taxon>
        <taxon>Pirellulaceae</taxon>
        <taxon>Novipirellula</taxon>
    </lineage>
</organism>
<sequence length="63" mass="6846">MAASANALQHFSALPFQSICILILGEDTSDRDASWQPELASPLRTARTTERRLSGTPATFVAR</sequence>
<evidence type="ECO:0000313" key="3">
    <source>
        <dbReference type="Proteomes" id="UP000011991"/>
    </source>
</evidence>
<dbReference type="EMBL" id="ANOG01000833">
    <property type="protein sequence ID" value="EMI17256.1"/>
    <property type="molecule type" value="Genomic_DNA"/>
</dbReference>
<dbReference type="AlphaFoldDB" id="M5RDW1"/>
<dbReference type="PATRIC" id="fig|1265738.3.peg.5823"/>
<evidence type="ECO:0000313" key="2">
    <source>
        <dbReference type="EMBL" id="EMI17256.1"/>
    </source>
</evidence>
<comment type="caution">
    <text evidence="2">The sequence shown here is derived from an EMBL/GenBank/DDBJ whole genome shotgun (WGS) entry which is preliminary data.</text>
</comment>
<gene>
    <name evidence="2" type="ORF">RMSM_05828</name>
</gene>
<name>M5RDW1_9BACT</name>
<dbReference type="Proteomes" id="UP000011991">
    <property type="component" value="Unassembled WGS sequence"/>
</dbReference>
<reference evidence="2 3" key="1">
    <citation type="journal article" date="2013" name="Mar. Genomics">
        <title>Expression of sulfatases in Rhodopirellula baltica and the diversity of sulfatases in the genus Rhodopirellula.</title>
        <authorList>
            <person name="Wegner C.E."/>
            <person name="Richter-Heitmann T."/>
            <person name="Klindworth A."/>
            <person name="Klockow C."/>
            <person name="Richter M."/>
            <person name="Achstetter T."/>
            <person name="Glockner F.O."/>
            <person name="Harder J."/>
        </authorList>
    </citation>
    <scope>NUCLEOTIDE SEQUENCE [LARGE SCALE GENOMIC DNA]</scope>
    <source>
        <strain evidence="2 3">SM1</strain>
    </source>
</reference>
<feature type="region of interest" description="Disordered" evidence="1">
    <location>
        <begin position="44"/>
        <end position="63"/>
    </location>
</feature>
<protein>
    <submittedName>
        <fullName evidence="2">Uncharacterized protein</fullName>
    </submittedName>
</protein>
<keyword evidence="3" id="KW-1185">Reference proteome</keyword>
<evidence type="ECO:0000256" key="1">
    <source>
        <dbReference type="SAM" id="MobiDB-lite"/>
    </source>
</evidence>
<accession>M5RDW1</accession>